<dbReference type="Gene3D" id="1.10.30.10">
    <property type="entry name" value="High mobility group box domain"/>
    <property type="match status" value="1"/>
</dbReference>
<dbReference type="InterPro" id="IPR009071">
    <property type="entry name" value="HMG_box_dom"/>
</dbReference>
<dbReference type="SUPFAM" id="SSF47095">
    <property type="entry name" value="HMG-box"/>
    <property type="match status" value="1"/>
</dbReference>
<organism evidence="3 4">
    <name type="scientific">Gigaspora margarita</name>
    <dbReference type="NCBI Taxonomy" id="4874"/>
    <lineage>
        <taxon>Eukaryota</taxon>
        <taxon>Fungi</taxon>
        <taxon>Fungi incertae sedis</taxon>
        <taxon>Mucoromycota</taxon>
        <taxon>Glomeromycotina</taxon>
        <taxon>Glomeromycetes</taxon>
        <taxon>Diversisporales</taxon>
        <taxon>Gigasporaceae</taxon>
        <taxon>Gigaspora</taxon>
    </lineage>
</organism>
<evidence type="ECO:0000259" key="2">
    <source>
        <dbReference type="PROSITE" id="PS50118"/>
    </source>
</evidence>
<sequence length="131" mass="15700">SKSFISIEESNILQNIQYNNRITVFIPQGYSPILIHEDDTKQLKIIKEFPELRIHVSALIFNPPIKHLQNSFLLFTNEIKDEIIKDNPKIDTRQISKIARNKWNKLSEYEKSRYKLQIERLRMQYKSKNLK</sequence>
<dbReference type="Proteomes" id="UP000789901">
    <property type="component" value="Unassembled WGS sequence"/>
</dbReference>
<comment type="caution">
    <text evidence="3">The sequence shown here is derived from an EMBL/GenBank/DDBJ whole genome shotgun (WGS) entry which is preliminary data.</text>
</comment>
<dbReference type="SMART" id="SM00398">
    <property type="entry name" value="HMG"/>
    <property type="match status" value="1"/>
</dbReference>
<evidence type="ECO:0000256" key="1">
    <source>
        <dbReference type="PROSITE-ProRule" id="PRU00267"/>
    </source>
</evidence>
<keyword evidence="1" id="KW-0539">Nucleus</keyword>
<protein>
    <submittedName>
        <fullName evidence="3">2656_t:CDS:1</fullName>
    </submittedName>
</protein>
<feature type="non-terminal residue" evidence="3">
    <location>
        <position position="131"/>
    </location>
</feature>
<feature type="domain" description="HMG box" evidence="2">
    <location>
        <begin position="65"/>
        <end position="131"/>
    </location>
</feature>
<name>A0ABN7WUG6_GIGMA</name>
<keyword evidence="4" id="KW-1185">Reference proteome</keyword>
<dbReference type="PROSITE" id="PS50118">
    <property type="entry name" value="HMG_BOX_2"/>
    <property type="match status" value="1"/>
</dbReference>
<dbReference type="Pfam" id="PF00505">
    <property type="entry name" value="HMG_box"/>
    <property type="match status" value="1"/>
</dbReference>
<dbReference type="InterPro" id="IPR036910">
    <property type="entry name" value="HMG_box_dom_sf"/>
</dbReference>
<dbReference type="EMBL" id="CAJVQB010060390">
    <property type="protein sequence ID" value="CAG8839418.1"/>
    <property type="molecule type" value="Genomic_DNA"/>
</dbReference>
<feature type="DNA-binding region" description="HMG box" evidence="1">
    <location>
        <begin position="65"/>
        <end position="131"/>
    </location>
</feature>
<evidence type="ECO:0000313" key="4">
    <source>
        <dbReference type="Proteomes" id="UP000789901"/>
    </source>
</evidence>
<reference evidence="3 4" key="1">
    <citation type="submission" date="2021-06" db="EMBL/GenBank/DDBJ databases">
        <authorList>
            <person name="Kallberg Y."/>
            <person name="Tangrot J."/>
            <person name="Rosling A."/>
        </authorList>
    </citation>
    <scope>NUCLEOTIDE SEQUENCE [LARGE SCALE GENOMIC DNA]</scope>
    <source>
        <strain evidence="3 4">120-4 pot B 10/14</strain>
    </source>
</reference>
<dbReference type="CDD" id="cd00084">
    <property type="entry name" value="HMG-box_SF"/>
    <property type="match status" value="1"/>
</dbReference>
<gene>
    <name evidence="3" type="ORF">GMARGA_LOCUS34445</name>
</gene>
<feature type="non-terminal residue" evidence="3">
    <location>
        <position position="1"/>
    </location>
</feature>
<accession>A0ABN7WUG6</accession>
<proteinExistence type="predicted"/>
<evidence type="ECO:0000313" key="3">
    <source>
        <dbReference type="EMBL" id="CAG8839418.1"/>
    </source>
</evidence>
<keyword evidence="1" id="KW-0238">DNA-binding</keyword>